<feature type="transmembrane region" description="Helical" evidence="5">
    <location>
        <begin position="357"/>
        <end position="375"/>
    </location>
</feature>
<evidence type="ECO:0000313" key="8">
    <source>
        <dbReference type="Proteomes" id="UP000664521"/>
    </source>
</evidence>
<dbReference type="Proteomes" id="UP000664521">
    <property type="component" value="Unassembled WGS sequence"/>
</dbReference>
<comment type="caution">
    <text evidence="7">The sequence shown here is derived from an EMBL/GenBank/DDBJ whole genome shotgun (WGS) entry which is preliminary data.</text>
</comment>
<keyword evidence="8" id="KW-1185">Reference proteome</keyword>
<reference evidence="7" key="1">
    <citation type="submission" date="2021-03" db="EMBL/GenBank/DDBJ databases">
        <authorList>
            <person name="Tagirdzhanova G."/>
        </authorList>
    </citation>
    <scope>NUCLEOTIDE SEQUENCE</scope>
</reference>
<gene>
    <name evidence="7" type="ORF">HETSPECPRED_001126</name>
</gene>
<dbReference type="EMBL" id="CAJPDS010000116">
    <property type="protein sequence ID" value="CAF9938604.1"/>
    <property type="molecule type" value="Genomic_DNA"/>
</dbReference>
<feature type="transmembrane region" description="Helical" evidence="5">
    <location>
        <begin position="316"/>
        <end position="336"/>
    </location>
</feature>
<dbReference type="Pfam" id="PF14378">
    <property type="entry name" value="PAP2_3"/>
    <property type="match status" value="3"/>
</dbReference>
<feature type="transmembrane region" description="Helical" evidence="5">
    <location>
        <begin position="113"/>
        <end position="133"/>
    </location>
</feature>
<organism evidence="7 8">
    <name type="scientific">Heterodermia speciosa</name>
    <dbReference type="NCBI Taxonomy" id="116794"/>
    <lineage>
        <taxon>Eukaryota</taxon>
        <taxon>Fungi</taxon>
        <taxon>Dikarya</taxon>
        <taxon>Ascomycota</taxon>
        <taxon>Pezizomycotina</taxon>
        <taxon>Lecanoromycetes</taxon>
        <taxon>OSLEUM clade</taxon>
        <taxon>Lecanoromycetidae</taxon>
        <taxon>Caliciales</taxon>
        <taxon>Physciaceae</taxon>
        <taxon>Heterodermia</taxon>
    </lineage>
</organism>
<dbReference type="InterPro" id="IPR052185">
    <property type="entry name" value="IPC_Synthase-Related"/>
</dbReference>
<feature type="domain" description="Inositolphosphotransferase Aur1/Ipt1" evidence="6">
    <location>
        <begin position="234"/>
        <end position="328"/>
    </location>
</feature>
<feature type="transmembrane region" description="Helical" evidence="5">
    <location>
        <begin position="381"/>
        <end position="403"/>
    </location>
</feature>
<accession>A0A8H3J0T3</accession>
<name>A0A8H3J0T3_9LECA</name>
<evidence type="ECO:0000256" key="3">
    <source>
        <dbReference type="ARBA" id="ARBA00022989"/>
    </source>
</evidence>
<feature type="domain" description="Inositolphosphotransferase Aur1/Ipt1" evidence="6">
    <location>
        <begin position="356"/>
        <end position="396"/>
    </location>
</feature>
<feature type="transmembrane region" description="Helical" evidence="5">
    <location>
        <begin position="244"/>
        <end position="262"/>
    </location>
</feature>
<comment type="subcellular location">
    <subcellularLocation>
        <location evidence="1">Membrane</location>
        <topology evidence="1">Multi-pass membrane protein</topology>
    </subcellularLocation>
</comment>
<keyword evidence="2 5" id="KW-0812">Transmembrane</keyword>
<dbReference type="InterPro" id="IPR026841">
    <property type="entry name" value="Aur1/Ipt1"/>
</dbReference>
<dbReference type="PANTHER" id="PTHR31310:SF7">
    <property type="entry name" value="PA-PHOSPHATASE RELATED-FAMILY PROTEIN DDB_G0268928"/>
    <property type="match status" value="1"/>
</dbReference>
<protein>
    <recommendedName>
        <fullName evidence="6">Inositolphosphotransferase Aur1/Ipt1 domain-containing protein</fullName>
    </recommendedName>
</protein>
<evidence type="ECO:0000313" key="7">
    <source>
        <dbReference type="EMBL" id="CAF9938604.1"/>
    </source>
</evidence>
<sequence>MAVNAFLEPFIVISLLTGGTIINRNQRASISASFPRSRGPFGDPFDQRLERGLSRTDPSQALYKSSDSGLISPSLLPDVESRWRRREVAFLSWRKGVTCPNTRVYRGTLLSRLLRRFPFLVEAWYWALIYWVYQLGRAVTVVRFDQHTVDVARNHAFDLIRLEKAWGIFWELQLQARVLKHATLLSYTNWIYSYIHIPATISFLAWLYYHTITSPSAVVWSDHVERRPHKVLRGASLYEARRRTMAMCNLIAFTIFTTWPCMPPRLLSDPNVTGSDGDLARSYGFVDTVHGASGSGSVWTTNKFCNQWAAMPSLHFGYSLLIGLTIMTLPLNPNSISTSTGKTKRGVCTKLPSWRRCLCITCGVLYPAIILFAVIATANHFILDVVAGAIVCKLAWVSNRLLLNLLPLEDYFLWLLRIHKPDEEAEAWPELDEADR</sequence>
<feature type="domain" description="Inositolphosphotransferase Aur1/Ipt1" evidence="6">
    <location>
        <begin position="158"/>
        <end position="218"/>
    </location>
</feature>
<dbReference type="CDD" id="cd03386">
    <property type="entry name" value="PAP2_Aur1_like"/>
    <property type="match status" value="1"/>
</dbReference>
<feature type="transmembrane region" description="Helical" evidence="5">
    <location>
        <begin position="190"/>
        <end position="209"/>
    </location>
</feature>
<evidence type="ECO:0000259" key="6">
    <source>
        <dbReference type="Pfam" id="PF14378"/>
    </source>
</evidence>
<evidence type="ECO:0000256" key="5">
    <source>
        <dbReference type="SAM" id="Phobius"/>
    </source>
</evidence>
<keyword evidence="4 5" id="KW-0472">Membrane</keyword>
<evidence type="ECO:0000256" key="1">
    <source>
        <dbReference type="ARBA" id="ARBA00004141"/>
    </source>
</evidence>
<dbReference type="PANTHER" id="PTHR31310">
    <property type="match status" value="1"/>
</dbReference>
<feature type="transmembrane region" description="Helical" evidence="5">
    <location>
        <begin position="6"/>
        <end position="23"/>
    </location>
</feature>
<keyword evidence="3 5" id="KW-1133">Transmembrane helix</keyword>
<evidence type="ECO:0000256" key="2">
    <source>
        <dbReference type="ARBA" id="ARBA00022692"/>
    </source>
</evidence>
<dbReference type="GO" id="GO:0016020">
    <property type="term" value="C:membrane"/>
    <property type="evidence" value="ECO:0007669"/>
    <property type="project" value="UniProtKB-SubCell"/>
</dbReference>
<evidence type="ECO:0000256" key="4">
    <source>
        <dbReference type="ARBA" id="ARBA00023136"/>
    </source>
</evidence>
<proteinExistence type="predicted"/>
<dbReference type="OrthoDB" id="2566866at2759"/>
<dbReference type="AlphaFoldDB" id="A0A8H3J0T3"/>